<dbReference type="Pfam" id="PF02628">
    <property type="entry name" value="COX15-CtaA"/>
    <property type="match status" value="1"/>
</dbReference>
<dbReference type="InterPro" id="IPR023754">
    <property type="entry name" value="HemeA_Synthase_type2"/>
</dbReference>
<evidence type="ECO:0000256" key="3">
    <source>
        <dbReference type="ARBA" id="ARBA00022692"/>
    </source>
</evidence>
<keyword evidence="3 12" id="KW-0812">Transmembrane</keyword>
<reference evidence="13 14" key="1">
    <citation type="submission" date="2008-07" db="EMBL/GenBank/DDBJ databases">
        <authorList>
            <person name="El-Sayed N."/>
            <person name="Caler E."/>
            <person name="Inman J."/>
            <person name="Amedeo P."/>
            <person name="Hass B."/>
            <person name="Wortman J."/>
        </authorList>
    </citation>
    <scope>NUCLEOTIDE SEQUENCE [LARGE SCALE GENOMIC DNA]</scope>
    <source>
        <strain evidence="14">ATCC 50983 / TXsc</strain>
    </source>
</reference>
<dbReference type="Proteomes" id="UP000007800">
    <property type="component" value="Unassembled WGS sequence"/>
</dbReference>
<comment type="subcellular location">
    <subcellularLocation>
        <location evidence="2">Membrane</location>
        <topology evidence="2">Multi-pass membrane protein</topology>
    </subcellularLocation>
</comment>
<keyword evidence="5 12" id="KW-1133">Transmembrane helix</keyword>
<dbReference type="InParanoid" id="C5KIG0"/>
<evidence type="ECO:0000256" key="6">
    <source>
        <dbReference type="ARBA" id="ARBA00023002"/>
    </source>
</evidence>
<keyword evidence="9 12" id="KW-0472">Membrane</keyword>
<evidence type="ECO:0000256" key="4">
    <source>
        <dbReference type="ARBA" id="ARBA00022723"/>
    </source>
</evidence>
<evidence type="ECO:0000256" key="2">
    <source>
        <dbReference type="ARBA" id="ARBA00004141"/>
    </source>
</evidence>
<keyword evidence="6" id="KW-0560">Oxidoreductase</keyword>
<dbReference type="GO" id="GO:0005743">
    <property type="term" value="C:mitochondrial inner membrane"/>
    <property type="evidence" value="ECO:0007669"/>
    <property type="project" value="TreeGrafter"/>
</dbReference>
<keyword evidence="4" id="KW-0479">Metal-binding</keyword>
<dbReference type="RefSeq" id="XP_002783936.1">
    <property type="nucleotide sequence ID" value="XM_002783890.1"/>
</dbReference>
<evidence type="ECO:0000256" key="11">
    <source>
        <dbReference type="ARBA" id="ARBA00048044"/>
    </source>
</evidence>
<feature type="transmembrane region" description="Helical" evidence="12">
    <location>
        <begin position="12"/>
        <end position="32"/>
    </location>
</feature>
<evidence type="ECO:0000256" key="7">
    <source>
        <dbReference type="ARBA" id="ARBA00023004"/>
    </source>
</evidence>
<evidence type="ECO:0000313" key="14">
    <source>
        <dbReference type="Proteomes" id="UP000007800"/>
    </source>
</evidence>
<dbReference type="GeneID" id="9060407"/>
<comment type="catalytic activity">
    <reaction evidence="11">
        <text>Fe(II)-heme o + 2 A + H2O = Fe(II)-heme a + 2 AH2</text>
        <dbReference type="Rhea" id="RHEA:63388"/>
        <dbReference type="ChEBI" id="CHEBI:13193"/>
        <dbReference type="ChEBI" id="CHEBI:15377"/>
        <dbReference type="ChEBI" id="CHEBI:17499"/>
        <dbReference type="ChEBI" id="CHEBI:60530"/>
        <dbReference type="ChEBI" id="CHEBI:61715"/>
        <dbReference type="EC" id="1.17.99.9"/>
    </reaction>
    <physiologicalReaction direction="left-to-right" evidence="11">
        <dbReference type="Rhea" id="RHEA:63389"/>
    </physiologicalReaction>
</comment>
<evidence type="ECO:0000256" key="12">
    <source>
        <dbReference type="SAM" id="Phobius"/>
    </source>
</evidence>
<dbReference type="GO" id="GO:0120547">
    <property type="term" value="F:heme A synthase activity"/>
    <property type="evidence" value="ECO:0007669"/>
    <property type="project" value="UniProtKB-EC"/>
</dbReference>
<evidence type="ECO:0000256" key="1">
    <source>
        <dbReference type="ARBA" id="ARBA00001970"/>
    </source>
</evidence>
<dbReference type="GO" id="GO:0046872">
    <property type="term" value="F:metal ion binding"/>
    <property type="evidence" value="ECO:0007669"/>
    <property type="project" value="UniProtKB-KW"/>
</dbReference>
<dbReference type="GO" id="GO:0016653">
    <property type="term" value="F:oxidoreductase activity, acting on NAD(P)H, heme protein as acceptor"/>
    <property type="evidence" value="ECO:0007669"/>
    <property type="project" value="TreeGrafter"/>
</dbReference>
<evidence type="ECO:0000313" key="13">
    <source>
        <dbReference type="EMBL" id="EER15732.1"/>
    </source>
</evidence>
<dbReference type="EMBL" id="GG673183">
    <property type="protein sequence ID" value="EER15732.1"/>
    <property type="molecule type" value="Genomic_DNA"/>
</dbReference>
<gene>
    <name evidence="13" type="ORF">Pmar_PMAR000981</name>
</gene>
<keyword evidence="7" id="KW-0408">Iron</keyword>
<dbReference type="PANTHER" id="PTHR23289:SF2">
    <property type="entry name" value="CYTOCHROME C OXIDASE ASSEMBLY PROTEIN COX15 HOMOLOG"/>
    <property type="match status" value="1"/>
</dbReference>
<proteinExistence type="predicted"/>
<accession>C5KIG0</accession>
<evidence type="ECO:0000256" key="8">
    <source>
        <dbReference type="ARBA" id="ARBA00023133"/>
    </source>
</evidence>
<comment type="pathway">
    <text evidence="10">Porphyrin-containing compound metabolism; heme A biosynthesis; heme A from heme O: step 1/1.</text>
</comment>
<feature type="non-terminal residue" evidence="13">
    <location>
        <position position="1"/>
    </location>
</feature>
<keyword evidence="8" id="KW-0350">Heme biosynthesis</keyword>
<comment type="cofactor">
    <cofactor evidence="1">
        <name>heme b</name>
        <dbReference type="ChEBI" id="CHEBI:60344"/>
    </cofactor>
</comment>
<evidence type="ECO:0000256" key="5">
    <source>
        <dbReference type="ARBA" id="ARBA00022989"/>
    </source>
</evidence>
<organism evidence="14">
    <name type="scientific">Perkinsus marinus (strain ATCC 50983 / TXsc)</name>
    <dbReference type="NCBI Taxonomy" id="423536"/>
    <lineage>
        <taxon>Eukaryota</taxon>
        <taxon>Sar</taxon>
        <taxon>Alveolata</taxon>
        <taxon>Perkinsozoa</taxon>
        <taxon>Perkinsea</taxon>
        <taxon>Perkinsida</taxon>
        <taxon>Perkinsidae</taxon>
        <taxon>Perkinsus</taxon>
    </lineage>
</organism>
<evidence type="ECO:0000256" key="10">
    <source>
        <dbReference type="ARBA" id="ARBA00044501"/>
    </source>
</evidence>
<feature type="non-terminal residue" evidence="13">
    <location>
        <position position="77"/>
    </location>
</feature>
<protein>
    <submittedName>
        <fullName evidence="13">Cytochrome c oxidase assembly protein cox15, putative</fullName>
    </submittedName>
</protein>
<keyword evidence="14" id="KW-1185">Reference proteome</keyword>
<dbReference type="InterPro" id="IPR003780">
    <property type="entry name" value="COX15/CtaA_fam"/>
</dbReference>
<sequence>PRYQHKISAQSSGYWLLGTSGLLAGMVLLGGYTRLSGAGLSMTNWKFQGSLPPNTPEAWEHEFLRYQEFPEYQRIHK</sequence>
<name>C5KIG0_PERM5</name>
<evidence type="ECO:0000256" key="9">
    <source>
        <dbReference type="ARBA" id="ARBA00023136"/>
    </source>
</evidence>
<dbReference type="PANTHER" id="PTHR23289">
    <property type="entry name" value="CYTOCHROME C OXIDASE ASSEMBLY PROTEIN COX15"/>
    <property type="match status" value="1"/>
</dbReference>
<dbReference type="GO" id="GO:0006784">
    <property type="term" value="P:heme A biosynthetic process"/>
    <property type="evidence" value="ECO:0007669"/>
    <property type="project" value="InterPro"/>
</dbReference>
<dbReference type="AlphaFoldDB" id="C5KIG0"/>
<dbReference type="OrthoDB" id="1726137at2759"/>